<dbReference type="AlphaFoldDB" id="A0ABD2AG59"/>
<organism evidence="3 4">
    <name type="scientific">Vespula squamosa</name>
    <name type="common">Southern yellow jacket</name>
    <name type="synonym">Wasp</name>
    <dbReference type="NCBI Taxonomy" id="30214"/>
    <lineage>
        <taxon>Eukaryota</taxon>
        <taxon>Metazoa</taxon>
        <taxon>Ecdysozoa</taxon>
        <taxon>Arthropoda</taxon>
        <taxon>Hexapoda</taxon>
        <taxon>Insecta</taxon>
        <taxon>Pterygota</taxon>
        <taxon>Neoptera</taxon>
        <taxon>Endopterygota</taxon>
        <taxon>Hymenoptera</taxon>
        <taxon>Apocrita</taxon>
        <taxon>Aculeata</taxon>
        <taxon>Vespoidea</taxon>
        <taxon>Vespidae</taxon>
        <taxon>Vespinae</taxon>
        <taxon>Vespula</taxon>
    </lineage>
</organism>
<accession>A0ABD2AG59</accession>
<sequence>MVVILWVMAMTCSQRGSCVTEQFVGCQWTLGIERIGVDELEGWFETANCCCRLNHRRMDQRMDSSTSMTTSKDDENCNYYER</sequence>
<feature type="signal peptide" evidence="2">
    <location>
        <begin position="1"/>
        <end position="18"/>
    </location>
</feature>
<feature type="region of interest" description="Disordered" evidence="1">
    <location>
        <begin position="62"/>
        <end position="82"/>
    </location>
</feature>
<evidence type="ECO:0000313" key="3">
    <source>
        <dbReference type="EMBL" id="KAL2719391.1"/>
    </source>
</evidence>
<feature type="compositionally biased region" description="Basic and acidic residues" evidence="1">
    <location>
        <begin position="71"/>
        <end position="82"/>
    </location>
</feature>
<proteinExistence type="predicted"/>
<reference evidence="3 4" key="1">
    <citation type="journal article" date="2024" name="Ann. Entomol. Soc. Am.">
        <title>Genomic analyses of the southern and eastern yellowjacket wasps (Hymenoptera: Vespidae) reveal evolutionary signatures of social life.</title>
        <authorList>
            <person name="Catto M.A."/>
            <person name="Caine P.B."/>
            <person name="Orr S.E."/>
            <person name="Hunt B.G."/>
            <person name="Goodisman M.A.D."/>
        </authorList>
    </citation>
    <scope>NUCLEOTIDE SEQUENCE [LARGE SCALE GENOMIC DNA]</scope>
    <source>
        <strain evidence="3">233</strain>
        <tissue evidence="3">Head and thorax</tissue>
    </source>
</reference>
<comment type="caution">
    <text evidence="3">The sequence shown here is derived from an EMBL/GenBank/DDBJ whole genome shotgun (WGS) entry which is preliminary data.</text>
</comment>
<evidence type="ECO:0000313" key="4">
    <source>
        <dbReference type="Proteomes" id="UP001607302"/>
    </source>
</evidence>
<name>A0ABD2AG59_VESSQ</name>
<keyword evidence="4" id="KW-1185">Reference proteome</keyword>
<evidence type="ECO:0000256" key="2">
    <source>
        <dbReference type="SAM" id="SignalP"/>
    </source>
</evidence>
<gene>
    <name evidence="3" type="ORF">V1478_010853</name>
</gene>
<keyword evidence="2" id="KW-0732">Signal</keyword>
<evidence type="ECO:0008006" key="5">
    <source>
        <dbReference type="Google" id="ProtNLM"/>
    </source>
</evidence>
<feature type="chain" id="PRO_5044852040" description="Secreted protein" evidence="2">
    <location>
        <begin position="19"/>
        <end position="82"/>
    </location>
</feature>
<evidence type="ECO:0000256" key="1">
    <source>
        <dbReference type="SAM" id="MobiDB-lite"/>
    </source>
</evidence>
<dbReference type="EMBL" id="JAUDFV010000149">
    <property type="protein sequence ID" value="KAL2719391.1"/>
    <property type="molecule type" value="Genomic_DNA"/>
</dbReference>
<protein>
    <recommendedName>
        <fullName evidence="5">Secreted protein</fullName>
    </recommendedName>
</protein>
<dbReference type="Proteomes" id="UP001607302">
    <property type="component" value="Unassembled WGS sequence"/>
</dbReference>